<dbReference type="Gramene" id="Manes.16G029100.12.v8.1">
    <property type="protein sequence ID" value="Manes.16G029100.12.v8.1.CDS"/>
    <property type="gene ID" value="Manes.16G029100.v8.1"/>
</dbReference>
<name>A0A251IXZ8_MANES</name>
<dbReference type="FunFam" id="1.25.40.10:FF:000225">
    <property type="entry name" value="Protein SMG7"/>
    <property type="match status" value="1"/>
</dbReference>
<dbReference type="InterPro" id="IPR019458">
    <property type="entry name" value="Est1-like_N"/>
</dbReference>
<dbReference type="EMBL" id="CM004402">
    <property type="protein sequence ID" value="OAY26205.1"/>
    <property type="molecule type" value="Genomic_DNA"/>
</dbReference>
<evidence type="ECO:0000313" key="4">
    <source>
        <dbReference type="EMBL" id="OAY26205.1"/>
    </source>
</evidence>
<evidence type="ECO:0008006" key="6">
    <source>
        <dbReference type="Google" id="ProtNLM"/>
    </source>
</evidence>
<keyword evidence="5" id="KW-1185">Reference proteome</keyword>
<dbReference type="EMBL" id="CM004402">
    <property type="protein sequence ID" value="OAY26207.1"/>
    <property type="molecule type" value="Genomic_DNA"/>
</dbReference>
<evidence type="ECO:0000259" key="2">
    <source>
        <dbReference type="Pfam" id="PF10373"/>
    </source>
</evidence>
<dbReference type="SUPFAM" id="SSF48452">
    <property type="entry name" value="TPR-like"/>
    <property type="match status" value="1"/>
</dbReference>
<dbReference type="PANTHER" id="PTHR15696">
    <property type="entry name" value="SMG-7 SUPPRESSOR WITH MORPHOLOGICAL EFFECT ON GENITALIA PROTEIN 7"/>
    <property type="match status" value="1"/>
</dbReference>
<gene>
    <name evidence="4" type="ORF">MANES_16G029100</name>
</gene>
<feature type="domain" description="DNA/RNA-binding" evidence="2">
    <location>
        <begin position="203"/>
        <end position="518"/>
    </location>
</feature>
<dbReference type="GO" id="GO:0070034">
    <property type="term" value="F:telomerase RNA binding"/>
    <property type="evidence" value="ECO:0000318"/>
    <property type="project" value="GO_Central"/>
</dbReference>
<dbReference type="Pfam" id="PF10374">
    <property type="entry name" value="EST1"/>
    <property type="match status" value="1"/>
</dbReference>
<sequence length="1019" mass="115207">MDTNSPIPPKDQKEKPSLLVEVSKEEKQLLALIHAKGILHPDVQVVYKKICSSYEKTILNDLEVAELQDVEYSLWKLHYRHIDEFRKRIKKSSGNEEAIKSVAMQCVAAAKRSDDNHVEGFKLFLSEATRFYQNLIIKIKRYYGLPEDFLFHRSGGKLSSVEPKKMQKLQFLCHRFLVCLGDLARYREQCEKSDIQNQNWSVAVTHYLEATKIWPHSGNPQNQLAVLATYVGDEFLALYHCIRSLAVREPFPDAWNNLILLFERNRSSHLTFLSSDAHFDFLNPFESTIQTKYQSTNGPSNCKMVQAQDEDSRGTHLWLLFIRTISFFFIKSSLEDFPFTFASTIKELDVLMALDDVQLKAAMESYQRMDSARSGPFRNLQVVSVFIFVIENLRRSQETRDSKNKNDIQQFELAREAFTATFIFMGRLAERCLKANDLDSCPLLPALLVFSEWLASIVDEAETYGSDEKSTCAISYFFCVYLELLKQFDINKGEVEPPGSIALWEDYELRGFAPLACSHALLDFSSHWGHADSYVFGTECRAQRIINAAIKIAGRSSSNQKWICYDKSGRKFYLPESNKFANKKETEKVESCGTVEVKVSDQHIHKMTQETEKIEEKPTNSHAISKSVAIEEEEVILFKPLTRYNSAPLYSAIAGNGQTSLEDTVDQMVPGDDCLRRATSLLIAQNQVQGESLAFHSDLTNFRHNPPSQHPDPHVRDAAPFPFSESSISSSGPLSFSNSISAGPPSLNAWVFNRSSLSNDGVKGKREMKKMMPIEEVASASLDDLSIDDAENSVISLGHEAVTMHSSSPAYSAPLPSAPFLPDDSIWFNGIQSTFSDYNGLGNINRTNNFFDASQVSDYSNWTGSHQPIDYGLGIPGLVDGYPPTHRMTSSEWLRQYRENQILQRTTSQTWPVHSYAAMNTENFYGHDRSSSGLFAQFGAPLAANPLSYEEIPPSHSGFSPVYGNVDHRRDKLYPGYQRPSPYGCGAVNEPEPLLHYLKEKEWLLQKDPTLRGPTYMGS</sequence>
<dbReference type="InterPro" id="IPR011990">
    <property type="entry name" value="TPR-like_helical_dom_sf"/>
</dbReference>
<dbReference type="PANTHER" id="PTHR15696:SF0">
    <property type="entry name" value="TELOMERASE-BINDING PROTEIN EST1A"/>
    <property type="match status" value="1"/>
</dbReference>
<evidence type="ECO:0000313" key="5">
    <source>
        <dbReference type="Proteomes" id="UP000091857"/>
    </source>
</evidence>
<evidence type="ECO:0000259" key="3">
    <source>
        <dbReference type="Pfam" id="PF10374"/>
    </source>
</evidence>
<dbReference type="InterPro" id="IPR018834">
    <property type="entry name" value="DNA/RNA-bd_Est1-type"/>
</dbReference>
<keyword evidence="1" id="KW-0677">Repeat</keyword>
<organism evidence="4 5">
    <name type="scientific">Manihot esculenta</name>
    <name type="common">Cassava</name>
    <name type="synonym">Jatropha manihot</name>
    <dbReference type="NCBI Taxonomy" id="3983"/>
    <lineage>
        <taxon>Eukaryota</taxon>
        <taxon>Viridiplantae</taxon>
        <taxon>Streptophyta</taxon>
        <taxon>Embryophyta</taxon>
        <taxon>Tracheophyta</taxon>
        <taxon>Spermatophyta</taxon>
        <taxon>Magnoliopsida</taxon>
        <taxon>eudicotyledons</taxon>
        <taxon>Gunneridae</taxon>
        <taxon>Pentapetalae</taxon>
        <taxon>rosids</taxon>
        <taxon>fabids</taxon>
        <taxon>Malpighiales</taxon>
        <taxon>Euphorbiaceae</taxon>
        <taxon>Crotonoideae</taxon>
        <taxon>Manihoteae</taxon>
        <taxon>Manihot</taxon>
    </lineage>
</organism>
<dbReference type="InterPro" id="IPR045153">
    <property type="entry name" value="Est1/Ebs1-like"/>
</dbReference>
<dbReference type="STRING" id="3983.A0A251IXZ8"/>
<evidence type="ECO:0000256" key="1">
    <source>
        <dbReference type="ARBA" id="ARBA00022737"/>
    </source>
</evidence>
<dbReference type="Gramene" id="Manes.16G029100.5.v8.1">
    <property type="protein sequence ID" value="Manes.16G029100.5.v8.1.CDS"/>
    <property type="gene ID" value="Manes.16G029100.v8.1"/>
</dbReference>
<feature type="domain" description="Telomerase activating protein Est1-like N-terminal" evidence="3">
    <location>
        <begin position="70"/>
        <end position="191"/>
    </location>
</feature>
<dbReference type="Gramene" id="Manes.16G029100.4.v8.1">
    <property type="protein sequence ID" value="Manes.16G029100.4.v8.1.CDS"/>
    <property type="gene ID" value="Manes.16G029100.v8.1"/>
</dbReference>
<dbReference type="Gramene" id="Manes.16G029100.18.v8.1">
    <property type="protein sequence ID" value="Manes.16G029100.18.v8.1.CDS"/>
    <property type="gene ID" value="Manes.16G029100.v8.1"/>
</dbReference>
<dbReference type="Pfam" id="PF10373">
    <property type="entry name" value="EST1_DNA_bind"/>
    <property type="match status" value="1"/>
</dbReference>
<dbReference type="OrthoDB" id="69928at2759"/>
<dbReference type="GO" id="GO:0000184">
    <property type="term" value="P:nuclear-transcribed mRNA catabolic process, nonsense-mediated decay"/>
    <property type="evidence" value="ECO:0000318"/>
    <property type="project" value="GO_Central"/>
</dbReference>
<dbReference type="Proteomes" id="UP000091857">
    <property type="component" value="Chromosome 16"/>
</dbReference>
<dbReference type="Gramene" id="Manes.16G029100.16.v8.1">
    <property type="protein sequence ID" value="Manes.16G029100.16.v8.1.CDS"/>
    <property type="gene ID" value="Manes.16G029100.v8.1"/>
</dbReference>
<dbReference type="Gramene" id="Manes.16G029100.14.v8.1">
    <property type="protein sequence ID" value="Manes.16G029100.14.v8.1.CDS"/>
    <property type="gene ID" value="Manes.16G029100.v8.1"/>
</dbReference>
<proteinExistence type="predicted"/>
<dbReference type="AlphaFoldDB" id="A0A251IXZ8"/>
<dbReference type="GO" id="GO:0042162">
    <property type="term" value="F:telomeric DNA binding"/>
    <property type="evidence" value="ECO:0000318"/>
    <property type="project" value="GO_Central"/>
</dbReference>
<protein>
    <recommendedName>
        <fullName evidence="6">DNA/RNA-binding domain-containing protein</fullName>
    </recommendedName>
</protein>
<dbReference type="Gramene" id="Manes.16G029100.17.v8.1">
    <property type="protein sequence ID" value="Manes.16G029100.17.v8.1.CDS"/>
    <property type="gene ID" value="Manes.16G029100.v8.1"/>
</dbReference>
<dbReference type="Gene3D" id="1.25.40.10">
    <property type="entry name" value="Tetratricopeptide repeat domain"/>
    <property type="match status" value="1"/>
</dbReference>
<dbReference type="OMA" id="KCQFLCH"/>
<dbReference type="EMBL" id="CM004402">
    <property type="protein sequence ID" value="OAY26206.1"/>
    <property type="molecule type" value="Genomic_DNA"/>
</dbReference>
<dbReference type="GO" id="GO:0005697">
    <property type="term" value="C:telomerase holoenzyme complex"/>
    <property type="evidence" value="ECO:0000318"/>
    <property type="project" value="GO_Central"/>
</dbReference>
<reference evidence="4 5" key="1">
    <citation type="submission" date="2016-02" db="EMBL/GenBank/DDBJ databases">
        <title>WGS assembly of Manihot esculenta.</title>
        <authorList>
            <person name="Bredeson J.V."/>
            <person name="Prochnik S.E."/>
            <person name="Lyons J.B."/>
            <person name="Schmutz J."/>
            <person name="Grimwood J."/>
            <person name="Vrebalov J."/>
            <person name="Bart R.S."/>
            <person name="Amuge T."/>
            <person name="Ferguson M.E."/>
            <person name="Green R."/>
            <person name="Putnam N."/>
            <person name="Stites J."/>
            <person name="Rounsley S."/>
            <person name="Rokhsar D.S."/>
        </authorList>
    </citation>
    <scope>NUCLEOTIDE SEQUENCE [LARGE SCALE GENOMIC DNA]</scope>
    <source>
        <strain evidence="5">cv. AM560-2</strain>
        <tissue evidence="4">Leaf</tissue>
    </source>
</reference>
<dbReference type="Gramene" id="Manes.16G029100.15.v8.1">
    <property type="protein sequence ID" value="Manes.16G029100.15.v8.1.CDS"/>
    <property type="gene ID" value="Manes.16G029100.v8.1"/>
</dbReference>
<accession>A0A251IXZ8</accession>